<reference evidence="1 2" key="1">
    <citation type="submission" date="2019-05" db="EMBL/GenBank/DDBJ databases">
        <title>Another draft genome of Portunus trituberculatus and its Hox gene families provides insights of decapod evolution.</title>
        <authorList>
            <person name="Jeong J.-H."/>
            <person name="Song I."/>
            <person name="Kim S."/>
            <person name="Choi T."/>
            <person name="Kim D."/>
            <person name="Ryu S."/>
            <person name="Kim W."/>
        </authorList>
    </citation>
    <scope>NUCLEOTIDE SEQUENCE [LARGE SCALE GENOMIC DNA]</scope>
    <source>
        <tissue evidence="1">Muscle</tissue>
    </source>
</reference>
<keyword evidence="2" id="KW-1185">Reference proteome</keyword>
<name>A0A5B7FHW8_PORTR</name>
<dbReference type="EMBL" id="VSRR010007609">
    <property type="protein sequence ID" value="MPC47200.1"/>
    <property type="molecule type" value="Genomic_DNA"/>
</dbReference>
<organism evidence="1 2">
    <name type="scientific">Portunus trituberculatus</name>
    <name type="common">Swimming crab</name>
    <name type="synonym">Neptunus trituberculatus</name>
    <dbReference type="NCBI Taxonomy" id="210409"/>
    <lineage>
        <taxon>Eukaryota</taxon>
        <taxon>Metazoa</taxon>
        <taxon>Ecdysozoa</taxon>
        <taxon>Arthropoda</taxon>
        <taxon>Crustacea</taxon>
        <taxon>Multicrustacea</taxon>
        <taxon>Malacostraca</taxon>
        <taxon>Eumalacostraca</taxon>
        <taxon>Eucarida</taxon>
        <taxon>Decapoda</taxon>
        <taxon>Pleocyemata</taxon>
        <taxon>Brachyura</taxon>
        <taxon>Eubrachyura</taxon>
        <taxon>Portunoidea</taxon>
        <taxon>Portunidae</taxon>
        <taxon>Portuninae</taxon>
        <taxon>Portunus</taxon>
    </lineage>
</organism>
<comment type="caution">
    <text evidence="1">The sequence shown here is derived from an EMBL/GenBank/DDBJ whole genome shotgun (WGS) entry which is preliminary data.</text>
</comment>
<dbReference type="Proteomes" id="UP000324222">
    <property type="component" value="Unassembled WGS sequence"/>
</dbReference>
<accession>A0A5B7FHW8</accession>
<dbReference type="AlphaFoldDB" id="A0A5B7FHW8"/>
<sequence length="60" mass="7003">MKGERRDRRRTKLEDLLARRNVHRCSKRGRDAPPVSRHDQGLGLMCSSHQIPPVPYHALF</sequence>
<evidence type="ECO:0000313" key="1">
    <source>
        <dbReference type="EMBL" id="MPC47200.1"/>
    </source>
</evidence>
<proteinExistence type="predicted"/>
<evidence type="ECO:0000313" key="2">
    <source>
        <dbReference type="Proteomes" id="UP000324222"/>
    </source>
</evidence>
<gene>
    <name evidence="1" type="ORF">E2C01_040937</name>
</gene>
<protein>
    <submittedName>
        <fullName evidence="1">Uncharacterized protein</fullName>
    </submittedName>
</protein>